<dbReference type="AlphaFoldDB" id="A0A1G2K4J6"/>
<evidence type="ECO:0000313" key="3">
    <source>
        <dbReference type="Proteomes" id="UP000177152"/>
    </source>
</evidence>
<evidence type="ECO:0000259" key="1">
    <source>
        <dbReference type="Pfam" id="PF13274"/>
    </source>
</evidence>
<gene>
    <name evidence="2" type="ORF">A2633_03330</name>
</gene>
<proteinExistence type="predicted"/>
<name>A0A1G2K4J6_9BACT</name>
<comment type="caution">
    <text evidence="2">The sequence shown here is derived from an EMBL/GenBank/DDBJ whole genome shotgun (WGS) entry which is preliminary data.</text>
</comment>
<dbReference type="EMBL" id="MHQC01000057">
    <property type="protein sequence ID" value="OGZ93531.1"/>
    <property type="molecule type" value="Genomic_DNA"/>
</dbReference>
<sequence length="175" mass="20392">MSVEYNNVIKMAKINEKKYKNAILFFANKIQNGTLGKLKLMKLLYFLDFDFFEKYGNTVTGDEYLRFENGPVPRMGEKMIKNMTGKDIRIVKRTIGPGYNDQQHIEAIKSFDIQVFSKEELVMLEEIADKWEKFSGSEMKNASHGEAPWIATKPNDVIDYNLAYYRNKYAEMAKL</sequence>
<dbReference type="Pfam" id="PF13274">
    <property type="entry name" value="SocA_Panacea"/>
    <property type="match status" value="1"/>
</dbReference>
<organism evidence="2 3">
    <name type="scientific">Candidatus Sungbacteria bacterium RIFCSPHIGHO2_01_FULL_47_32</name>
    <dbReference type="NCBI Taxonomy" id="1802264"/>
    <lineage>
        <taxon>Bacteria</taxon>
        <taxon>Candidatus Sungiibacteriota</taxon>
    </lineage>
</organism>
<feature type="domain" description="Antitoxin SocA-like Panacea" evidence="1">
    <location>
        <begin position="40"/>
        <end position="149"/>
    </location>
</feature>
<accession>A0A1G2K4J6</accession>
<evidence type="ECO:0000313" key="2">
    <source>
        <dbReference type="EMBL" id="OGZ93531.1"/>
    </source>
</evidence>
<dbReference type="Proteomes" id="UP000177152">
    <property type="component" value="Unassembled WGS sequence"/>
</dbReference>
<protein>
    <recommendedName>
        <fullName evidence="1">Antitoxin SocA-like Panacea domain-containing protein</fullName>
    </recommendedName>
</protein>
<dbReference type="InterPro" id="IPR025272">
    <property type="entry name" value="SocA_Panacea"/>
</dbReference>
<reference evidence="2 3" key="1">
    <citation type="journal article" date="2016" name="Nat. Commun.">
        <title>Thousands of microbial genomes shed light on interconnected biogeochemical processes in an aquifer system.</title>
        <authorList>
            <person name="Anantharaman K."/>
            <person name="Brown C.T."/>
            <person name="Hug L.A."/>
            <person name="Sharon I."/>
            <person name="Castelle C.J."/>
            <person name="Probst A.J."/>
            <person name="Thomas B.C."/>
            <person name="Singh A."/>
            <person name="Wilkins M.J."/>
            <person name="Karaoz U."/>
            <person name="Brodie E.L."/>
            <person name="Williams K.H."/>
            <person name="Hubbard S.S."/>
            <person name="Banfield J.F."/>
        </authorList>
    </citation>
    <scope>NUCLEOTIDE SEQUENCE [LARGE SCALE GENOMIC DNA]</scope>
</reference>